<dbReference type="EMBL" id="JAYMGO010000007">
    <property type="protein sequence ID" value="KAL1271089.1"/>
    <property type="molecule type" value="Genomic_DNA"/>
</dbReference>
<sequence>MMAASEELPRAGGEERARETGRKTERQCERERERERSSGDGGGRGRPSRTLSHIIR</sequence>
<feature type="region of interest" description="Disordered" evidence="1">
    <location>
        <begin position="1"/>
        <end position="56"/>
    </location>
</feature>
<gene>
    <name evidence="2" type="ORF">QQF64_030105</name>
</gene>
<evidence type="ECO:0000256" key="1">
    <source>
        <dbReference type="SAM" id="MobiDB-lite"/>
    </source>
</evidence>
<evidence type="ECO:0000313" key="3">
    <source>
        <dbReference type="Proteomes" id="UP001558613"/>
    </source>
</evidence>
<organism evidence="2 3">
    <name type="scientific">Cirrhinus molitorella</name>
    <name type="common">mud carp</name>
    <dbReference type="NCBI Taxonomy" id="172907"/>
    <lineage>
        <taxon>Eukaryota</taxon>
        <taxon>Metazoa</taxon>
        <taxon>Chordata</taxon>
        <taxon>Craniata</taxon>
        <taxon>Vertebrata</taxon>
        <taxon>Euteleostomi</taxon>
        <taxon>Actinopterygii</taxon>
        <taxon>Neopterygii</taxon>
        <taxon>Teleostei</taxon>
        <taxon>Ostariophysi</taxon>
        <taxon>Cypriniformes</taxon>
        <taxon>Cyprinidae</taxon>
        <taxon>Labeoninae</taxon>
        <taxon>Labeonini</taxon>
        <taxon>Cirrhinus</taxon>
    </lineage>
</organism>
<evidence type="ECO:0000313" key="2">
    <source>
        <dbReference type="EMBL" id="KAL1271089.1"/>
    </source>
</evidence>
<name>A0ABR3N2H3_9TELE</name>
<comment type="caution">
    <text evidence="2">The sequence shown here is derived from an EMBL/GenBank/DDBJ whole genome shotgun (WGS) entry which is preliminary data.</text>
</comment>
<keyword evidence="3" id="KW-1185">Reference proteome</keyword>
<reference evidence="2 3" key="1">
    <citation type="submission" date="2023-09" db="EMBL/GenBank/DDBJ databases">
        <authorList>
            <person name="Wang M."/>
        </authorList>
    </citation>
    <scope>NUCLEOTIDE SEQUENCE [LARGE SCALE GENOMIC DNA]</scope>
    <source>
        <strain evidence="2">GT-2023</strain>
        <tissue evidence="2">Liver</tissue>
    </source>
</reference>
<dbReference type="Proteomes" id="UP001558613">
    <property type="component" value="Unassembled WGS sequence"/>
</dbReference>
<feature type="non-terminal residue" evidence="2">
    <location>
        <position position="56"/>
    </location>
</feature>
<accession>A0ABR3N2H3</accession>
<feature type="compositionally biased region" description="Basic and acidic residues" evidence="1">
    <location>
        <begin position="7"/>
        <end position="38"/>
    </location>
</feature>
<protein>
    <submittedName>
        <fullName evidence="2">Uncharacterized protein</fullName>
    </submittedName>
</protein>
<proteinExistence type="predicted"/>